<dbReference type="InterPro" id="IPR035892">
    <property type="entry name" value="C2_domain_sf"/>
</dbReference>
<dbReference type="Proteomes" id="UP000282613">
    <property type="component" value="Unassembled WGS sequence"/>
</dbReference>
<proteinExistence type="predicted"/>
<feature type="region of interest" description="Disordered" evidence="3">
    <location>
        <begin position="830"/>
        <end position="849"/>
    </location>
</feature>
<dbReference type="Pfam" id="PF00168">
    <property type="entry name" value="C2"/>
    <property type="match status" value="2"/>
</dbReference>
<dbReference type="InterPro" id="IPR000008">
    <property type="entry name" value="C2_dom"/>
</dbReference>
<evidence type="ECO:0000313" key="6">
    <source>
        <dbReference type="Proteomes" id="UP000282613"/>
    </source>
</evidence>
<dbReference type="AlphaFoldDB" id="A0A158R909"/>
<feature type="compositionally biased region" description="Polar residues" evidence="3">
    <location>
        <begin position="833"/>
        <end position="849"/>
    </location>
</feature>
<organism evidence="7">
    <name type="scientific">Taenia asiatica</name>
    <name type="common">Asian tapeworm</name>
    <dbReference type="NCBI Taxonomy" id="60517"/>
    <lineage>
        <taxon>Eukaryota</taxon>
        <taxon>Metazoa</taxon>
        <taxon>Spiralia</taxon>
        <taxon>Lophotrochozoa</taxon>
        <taxon>Platyhelminthes</taxon>
        <taxon>Cestoda</taxon>
        <taxon>Eucestoda</taxon>
        <taxon>Cyclophyllidea</taxon>
        <taxon>Taeniidae</taxon>
        <taxon>Taenia</taxon>
    </lineage>
</organism>
<dbReference type="SUPFAM" id="SSF49562">
    <property type="entry name" value="C2 domain (Calcium/lipid-binding domain, CaLB)"/>
    <property type="match status" value="2"/>
</dbReference>
<evidence type="ECO:0000256" key="2">
    <source>
        <dbReference type="ARBA" id="ARBA00022837"/>
    </source>
</evidence>
<reference evidence="5 6" key="2">
    <citation type="submission" date="2018-11" db="EMBL/GenBank/DDBJ databases">
        <authorList>
            <consortium name="Pathogen Informatics"/>
        </authorList>
    </citation>
    <scope>NUCLEOTIDE SEQUENCE [LARGE SCALE GENOMIC DNA]</scope>
</reference>
<dbReference type="STRING" id="60517.A0A158R909"/>
<accession>A0A158R909</accession>
<keyword evidence="1" id="KW-0479">Metal-binding</keyword>
<gene>
    <name evidence="5" type="ORF">TASK_LOCUS6472</name>
</gene>
<evidence type="ECO:0000313" key="5">
    <source>
        <dbReference type="EMBL" id="VDK36783.1"/>
    </source>
</evidence>
<sequence length="943" mass="105357">MNTLRGHLSHRIALRDRRERKTSTPAAFSLTRALHRSKAEAKSSDVVGPQRASYLSDTRSSSIKGSELALEADLLYTSVEDVLLGTNFNLSPDDTNANLSSTDYEREPGMLHRQWRGRLLNAKKRSRSDFNLYQLSPLAPQWMVELRIYTIYDINTSIVHDGTNTCIKIKQSGLTLGRTSVKPSSSHQVWEQTFSIPVISLRHPLMAHRLHMKQRSMSALNITDTSSSMRGPLNAGVQIFEARYLGILNLNVVSRPSNVYARRWTPLENQPGEVAVITNPLTKATETVSPRLPWPPHFMRGTSALEFDPVTGPQVGQFDSAVLYLNVLSACGLQSIPLSKFLNKFRTGEEAVDSVHRGVMVAKLISYSQTVVKQAQALSTQVQLQFGKDKYATGIRKSTYEPVWNQTFTFYLTRSSKTLIEIQLTSIANPNISGPASGIEKIGEALIDISRLPMDFTQRIEVELNGYRPKPRLLLLATLTGLAKDTPLQPPYSLPSITITSSFDSSGHQGDAESVAGSFPPSPNSVLPGTFNSSSDVTSPEGDDWILSPQASKENSSFDETDAQIVEHYGWRMALKNRFDVGFLRVSVIAASGLADKETTGTKCDPYCLLELINMRAQTHTVRKTLNPIWQKVFVFPITDIHSVLYITVKDEEKSKCEFLGRVAIPLMKIRNYERSWYALKSADLTERSRGSILLEFFFVYNHFKAAWRTLNPTETWLNHPVRPQKYKAMQANVLRLKTIFKPMGMVSQIVDDICSWENPWYTLITLVAYNAIVWNFQPYMIPLGMIVGILVGRKASDNPYLLDVISSAKVAAGVGASTLGPLVNHKKYLRPQGSQQSEDDPTSASPRTSLEYDSDVLISNELLSFLQQETPVEDKEQESEKHTTESKDPKQGKKKFSAIMDIIGDLPQIMDLIASAIEKTIGHESVDEETAQAEQQIHLLNV</sequence>
<dbReference type="Gene3D" id="2.60.40.150">
    <property type="entry name" value="C2 domain"/>
    <property type="match status" value="2"/>
</dbReference>
<evidence type="ECO:0000256" key="1">
    <source>
        <dbReference type="ARBA" id="ARBA00022723"/>
    </source>
</evidence>
<reference evidence="7" key="1">
    <citation type="submission" date="2016-04" db="UniProtKB">
        <authorList>
            <consortium name="WormBaseParasite"/>
        </authorList>
    </citation>
    <scope>IDENTIFICATION</scope>
</reference>
<dbReference type="GO" id="GO:0005509">
    <property type="term" value="F:calcium ion binding"/>
    <property type="evidence" value="ECO:0007669"/>
    <property type="project" value="TreeGrafter"/>
</dbReference>
<feature type="region of interest" description="Disordered" evidence="3">
    <location>
        <begin position="870"/>
        <end position="894"/>
    </location>
</feature>
<name>A0A158R909_TAEAS</name>
<evidence type="ECO:0000259" key="4">
    <source>
        <dbReference type="PROSITE" id="PS50004"/>
    </source>
</evidence>
<dbReference type="OrthoDB" id="6249568at2759"/>
<dbReference type="EMBL" id="UYRS01018504">
    <property type="protein sequence ID" value="VDK36783.1"/>
    <property type="molecule type" value="Genomic_DNA"/>
</dbReference>
<evidence type="ECO:0000256" key="3">
    <source>
        <dbReference type="SAM" id="MobiDB-lite"/>
    </source>
</evidence>
<feature type="compositionally biased region" description="Basic and acidic residues" evidence="3">
    <location>
        <begin position="873"/>
        <end position="892"/>
    </location>
</feature>
<feature type="region of interest" description="Disordered" evidence="3">
    <location>
        <begin position="503"/>
        <end position="543"/>
    </location>
</feature>
<feature type="domain" description="C2" evidence="4">
    <location>
        <begin position="559"/>
        <end position="682"/>
    </location>
</feature>
<evidence type="ECO:0000313" key="7">
    <source>
        <dbReference type="WBParaSite" id="TASK_0000647101-mRNA-1"/>
    </source>
</evidence>
<protein>
    <submittedName>
        <fullName evidence="7">C2 domain-containing protein</fullName>
    </submittedName>
</protein>
<keyword evidence="6" id="KW-1185">Reference proteome</keyword>
<keyword evidence="2" id="KW-0106">Calcium</keyword>
<dbReference type="GO" id="GO:0016020">
    <property type="term" value="C:membrane"/>
    <property type="evidence" value="ECO:0007669"/>
    <property type="project" value="TreeGrafter"/>
</dbReference>
<dbReference type="PANTHER" id="PTHR45911:SF4">
    <property type="entry name" value="MULTIPLE C2 AND TRANSMEMBRANE DOMAIN-CONTAINING PROTEIN"/>
    <property type="match status" value="1"/>
</dbReference>
<dbReference type="SMART" id="SM00239">
    <property type="entry name" value="C2"/>
    <property type="match status" value="3"/>
</dbReference>
<dbReference type="WBParaSite" id="TASK_0000647101-mRNA-1">
    <property type="protein sequence ID" value="TASK_0000647101-mRNA-1"/>
    <property type="gene ID" value="TASK_0000647101"/>
</dbReference>
<dbReference type="PROSITE" id="PS50004">
    <property type="entry name" value="C2"/>
    <property type="match status" value="2"/>
</dbReference>
<feature type="domain" description="C2" evidence="4">
    <location>
        <begin position="341"/>
        <end position="464"/>
    </location>
</feature>
<dbReference type="PANTHER" id="PTHR45911">
    <property type="entry name" value="C2 DOMAIN-CONTAINING PROTEIN"/>
    <property type="match status" value="1"/>
</dbReference>
<feature type="compositionally biased region" description="Polar residues" evidence="3">
    <location>
        <begin position="524"/>
        <end position="538"/>
    </location>
</feature>